<dbReference type="RefSeq" id="WP_137262845.1">
    <property type="nucleotide sequence ID" value="NZ_SZQL01000013.1"/>
</dbReference>
<dbReference type="InterPro" id="IPR017853">
    <property type="entry name" value="GH"/>
</dbReference>
<evidence type="ECO:0000259" key="2">
    <source>
        <dbReference type="Pfam" id="PF12904"/>
    </source>
</evidence>
<evidence type="ECO:0000313" key="5">
    <source>
        <dbReference type="Proteomes" id="UP000305848"/>
    </source>
</evidence>
<dbReference type="InterPro" id="IPR024749">
    <property type="entry name" value="Collagen-bd_put"/>
</dbReference>
<dbReference type="EMBL" id="SZQL01000013">
    <property type="protein sequence ID" value="TKK67028.1"/>
    <property type="molecule type" value="Genomic_DNA"/>
</dbReference>
<dbReference type="AlphaFoldDB" id="A0A4U3KWU6"/>
<name>A0A4U3KWU6_9BACT</name>
<feature type="signal peptide" evidence="1">
    <location>
        <begin position="1"/>
        <end position="21"/>
    </location>
</feature>
<feature type="chain" id="PRO_5020384691" evidence="1">
    <location>
        <begin position="22"/>
        <end position="461"/>
    </location>
</feature>
<comment type="caution">
    <text evidence="4">The sequence shown here is derived from an EMBL/GenBank/DDBJ whole genome shotgun (WGS) entry which is preliminary data.</text>
</comment>
<dbReference type="PANTHER" id="PTHR37836">
    <property type="entry name" value="LMO1036 PROTEIN"/>
    <property type="match status" value="1"/>
</dbReference>
<gene>
    <name evidence="4" type="ORF">FC093_16155</name>
</gene>
<proteinExistence type="predicted"/>
<keyword evidence="1" id="KW-0732">Signal</keyword>
<dbReference type="PROSITE" id="PS51257">
    <property type="entry name" value="PROKAR_LIPOPROTEIN"/>
    <property type="match status" value="1"/>
</dbReference>
<organism evidence="4 5">
    <name type="scientific">Ilyomonas limi</name>
    <dbReference type="NCBI Taxonomy" id="2575867"/>
    <lineage>
        <taxon>Bacteria</taxon>
        <taxon>Pseudomonadati</taxon>
        <taxon>Bacteroidota</taxon>
        <taxon>Chitinophagia</taxon>
        <taxon>Chitinophagales</taxon>
        <taxon>Chitinophagaceae</taxon>
        <taxon>Ilyomonas</taxon>
    </lineage>
</organism>
<evidence type="ECO:0000256" key="1">
    <source>
        <dbReference type="SAM" id="SignalP"/>
    </source>
</evidence>
<dbReference type="Pfam" id="PF13204">
    <property type="entry name" value="Apiosidase"/>
    <property type="match status" value="1"/>
</dbReference>
<sequence length="461" mass="52228">MLNKKNILFLIVLMIACNASAKPLPLLKISSNGRYFTTVEGKPFFWLGDTGWLLLSKLNREAMTSYFRQRKEQGFNVVQVMLLHSLVATNVYGDSALHNRNIAMPDTIAGSNFVQYANYDYWDNVDYALSEAEANGLYLAMVPVWGTNVKGGGVTIEQAKVYAKFLAQRYKNYSNVIWMNGGDIAGANHMEVWNAIGETLQEYDKNHLITFHPVGRRQSGEWFNNQSWLNFNMVQSGHKDYRQDTAATDLKYGEDNWRYINDAYTLQPLKPVLDAEPSYEAIPHGLHDTTQPPWQAADVRRYAYWSVFAGGCGFTYGNNAVMQFLRIGDKTVAYGAKQTWHQAINAEGAEQMKYLSKLLLSVPFETGKPAQNMVLNSGDKYERLAAFKGSAFTFIYTYNGKDIEVNMALLDGKKSKAYWYNPRNGDKQYVNSYDNKGTHTFNTPGEVKDGNDWVLILEKAS</sequence>
<accession>A0A4U3KWU6</accession>
<protein>
    <submittedName>
        <fullName evidence="4">DUF4038 domain-containing protein</fullName>
    </submittedName>
</protein>
<evidence type="ECO:0000313" key="4">
    <source>
        <dbReference type="EMBL" id="TKK67028.1"/>
    </source>
</evidence>
<dbReference type="SUPFAM" id="SSF51445">
    <property type="entry name" value="(Trans)glycosidases"/>
    <property type="match status" value="1"/>
</dbReference>
<dbReference type="Proteomes" id="UP000305848">
    <property type="component" value="Unassembled WGS sequence"/>
</dbReference>
<evidence type="ECO:0000259" key="3">
    <source>
        <dbReference type="Pfam" id="PF13204"/>
    </source>
</evidence>
<dbReference type="Gene3D" id="3.20.20.80">
    <property type="entry name" value="Glycosidases"/>
    <property type="match status" value="1"/>
</dbReference>
<feature type="domain" description="Putative collagen-binding" evidence="2">
    <location>
        <begin position="369"/>
        <end position="458"/>
    </location>
</feature>
<dbReference type="Pfam" id="PF12904">
    <property type="entry name" value="Collagen_bind_2"/>
    <property type="match status" value="1"/>
</dbReference>
<feature type="domain" description="Apiosidase-like catalytic" evidence="3">
    <location>
        <begin position="30"/>
        <end position="364"/>
    </location>
</feature>
<dbReference type="InterPro" id="IPR025277">
    <property type="entry name" value="Apiosidase-like_cat_dom"/>
</dbReference>
<dbReference type="OrthoDB" id="59486at2"/>
<keyword evidence="5" id="KW-1185">Reference proteome</keyword>
<reference evidence="4 5" key="1">
    <citation type="submission" date="2019-05" db="EMBL/GenBank/DDBJ databases">
        <title>Panacibacter sp. strain 17mud1-8 Genome sequencing and assembly.</title>
        <authorList>
            <person name="Chhetri G."/>
        </authorList>
    </citation>
    <scope>NUCLEOTIDE SEQUENCE [LARGE SCALE GENOMIC DNA]</scope>
    <source>
        <strain evidence="4 5">17mud1-8</strain>
    </source>
</reference>
<dbReference type="PANTHER" id="PTHR37836:SF3">
    <property type="entry name" value="ENDOGLUCANASE"/>
    <property type="match status" value="1"/>
</dbReference>